<dbReference type="Proteomes" id="UP000010862">
    <property type="component" value="Chromosome 2"/>
</dbReference>
<accession>L0JEV2</accession>
<protein>
    <submittedName>
        <fullName evidence="1">Uncharacterized protein</fullName>
    </submittedName>
</protein>
<keyword evidence="2" id="KW-1185">Reference proteome</keyword>
<dbReference type="AlphaFoldDB" id="L0JEV2"/>
<evidence type="ECO:0000313" key="2">
    <source>
        <dbReference type="Proteomes" id="UP000010862"/>
    </source>
</evidence>
<proteinExistence type="predicted"/>
<organism evidence="1 2">
    <name type="scientific">Prevotella dentalis (strain ATCC 49559 / DSM 3688 / JCM 13448 / NCTC 12043 / ES 2772)</name>
    <name type="common">Mitsuokella dentalis</name>
    <dbReference type="NCBI Taxonomy" id="908937"/>
    <lineage>
        <taxon>Bacteria</taxon>
        <taxon>Pseudomonadati</taxon>
        <taxon>Bacteroidota</taxon>
        <taxon>Bacteroidia</taxon>
        <taxon>Bacteroidales</taxon>
        <taxon>Prevotellaceae</taxon>
        <taxon>Prevotella</taxon>
    </lineage>
</organism>
<dbReference type="KEGG" id="pdt:Prede_2569"/>
<dbReference type="HOGENOM" id="CLU_3383229_0_0_10"/>
<sequence length="33" mass="4094">MKFPSCYNRKNEKYNFSKRDIQKTPFFVDYNAI</sequence>
<gene>
    <name evidence="1" type="ordered locus">Prede_2569</name>
</gene>
<name>L0JEV2_PREDD</name>
<dbReference type="EMBL" id="CP003369">
    <property type="protein sequence ID" value="AGB29804.1"/>
    <property type="molecule type" value="Genomic_DNA"/>
</dbReference>
<evidence type="ECO:0000313" key="1">
    <source>
        <dbReference type="EMBL" id="AGB29804.1"/>
    </source>
</evidence>
<reference evidence="1" key="1">
    <citation type="submission" date="2012-02" db="EMBL/GenBank/DDBJ databases">
        <title>Complete sequence of chromosome 2 of Prevotella dentalis DSM 3688.</title>
        <authorList>
            <consortium name="US DOE Joint Genome Institute (JGI-PGF)"/>
            <person name="Lucas S."/>
            <person name="Copeland A."/>
            <person name="Lapidus A."/>
            <person name="Glavina del Rio T."/>
            <person name="Dalin E."/>
            <person name="Tice H."/>
            <person name="Bruce D."/>
            <person name="Goodwin L."/>
            <person name="Pitluck S."/>
            <person name="Peters L."/>
            <person name="Mikhailova N."/>
            <person name="Chertkov O."/>
            <person name="Kyrpides N."/>
            <person name="Mavromatis K."/>
            <person name="Ivanova N."/>
            <person name="Brettin T."/>
            <person name="Detter J.C."/>
            <person name="Han C."/>
            <person name="Larimer F."/>
            <person name="Land M."/>
            <person name="Hauser L."/>
            <person name="Markowitz V."/>
            <person name="Cheng J.-F."/>
            <person name="Hugenholtz P."/>
            <person name="Woyke T."/>
            <person name="Wu D."/>
            <person name="Gronow S."/>
            <person name="Wellnitz S."/>
            <person name="Brambilla E."/>
            <person name="Klenk H.-P."/>
            <person name="Eisen J.A."/>
        </authorList>
    </citation>
    <scope>NUCLEOTIDE SEQUENCE [LARGE SCALE GENOMIC DNA]</scope>
    <source>
        <strain evidence="1">DSM 3688</strain>
    </source>
</reference>